<feature type="compositionally biased region" description="Basic residues" evidence="1">
    <location>
        <begin position="127"/>
        <end position="139"/>
    </location>
</feature>
<gene>
    <name evidence="2" type="ORF">C1S79_05960</name>
</gene>
<evidence type="ECO:0000313" key="2">
    <source>
        <dbReference type="EMBL" id="TLH72354.1"/>
    </source>
</evidence>
<accession>A0A7I7ZLZ4</accession>
<evidence type="ECO:0000313" key="3">
    <source>
        <dbReference type="Proteomes" id="UP000309984"/>
    </source>
</evidence>
<dbReference type="EMBL" id="POTM01000019">
    <property type="protein sequence ID" value="TLH72354.1"/>
    <property type="molecule type" value="Genomic_DNA"/>
</dbReference>
<feature type="region of interest" description="Disordered" evidence="1">
    <location>
        <begin position="90"/>
        <end position="139"/>
    </location>
</feature>
<dbReference type="Pfam" id="PF01381">
    <property type="entry name" value="HTH_3"/>
    <property type="match status" value="1"/>
</dbReference>
<dbReference type="SUPFAM" id="SSF47413">
    <property type="entry name" value="lambda repressor-like DNA-binding domains"/>
    <property type="match status" value="1"/>
</dbReference>
<comment type="caution">
    <text evidence="2">The sequence shown here is derived from an EMBL/GenBank/DDBJ whole genome shotgun (WGS) entry which is preliminary data.</text>
</comment>
<dbReference type="SMART" id="SM00530">
    <property type="entry name" value="HTH_XRE"/>
    <property type="match status" value="1"/>
</dbReference>
<dbReference type="CDD" id="cd00093">
    <property type="entry name" value="HTH_XRE"/>
    <property type="match status" value="1"/>
</dbReference>
<feature type="compositionally biased region" description="Basic and acidic residues" evidence="1">
    <location>
        <begin position="110"/>
        <end position="123"/>
    </location>
</feature>
<proteinExistence type="predicted"/>
<dbReference type="Gene3D" id="1.10.260.40">
    <property type="entry name" value="lambda repressor-like DNA-binding domains"/>
    <property type="match status" value="1"/>
</dbReference>
<evidence type="ECO:0000256" key="1">
    <source>
        <dbReference type="SAM" id="MobiDB-lite"/>
    </source>
</evidence>
<sequence>MIDPTDPTLIDEEAATDSGAQGLAAADLAGQAMRLLHQALDVSDLDQKALAEKLGVTQGRVSQVLNGDGNVRIAALARYLRALGYETRLSATPVDPGQPALPRASRRRRTEPESRQAVDEKRYVARLQKKRSRVRTSNG</sequence>
<name>A0A7I7ZLZ4_9MYCO</name>
<keyword evidence="3" id="KW-1185">Reference proteome</keyword>
<dbReference type="InterPro" id="IPR010982">
    <property type="entry name" value="Lambda_DNA-bd_dom_sf"/>
</dbReference>
<dbReference type="RefSeq" id="WP_138248275.1">
    <property type="nucleotide sequence ID" value="NZ_AP022616.1"/>
</dbReference>
<organism evidence="2 3">
    <name type="scientific">Mycolicibacterium phocaicum</name>
    <dbReference type="NCBI Taxonomy" id="319706"/>
    <lineage>
        <taxon>Bacteria</taxon>
        <taxon>Bacillati</taxon>
        <taxon>Actinomycetota</taxon>
        <taxon>Actinomycetes</taxon>
        <taxon>Mycobacteriales</taxon>
        <taxon>Mycobacteriaceae</taxon>
        <taxon>Mycolicibacterium</taxon>
    </lineage>
</organism>
<dbReference type="InterPro" id="IPR001387">
    <property type="entry name" value="Cro/C1-type_HTH"/>
</dbReference>
<dbReference type="PROSITE" id="PS50943">
    <property type="entry name" value="HTH_CROC1"/>
    <property type="match status" value="1"/>
</dbReference>
<protein>
    <submittedName>
        <fullName evidence="2">Uncharacterized protein</fullName>
    </submittedName>
</protein>
<dbReference type="Proteomes" id="UP000309984">
    <property type="component" value="Unassembled WGS sequence"/>
</dbReference>
<reference evidence="2 3" key="1">
    <citation type="submission" date="2018-01" db="EMBL/GenBank/DDBJ databases">
        <title>Comparative genomics of Mycobacterium mucogenicum and Mycobacterium neoaurum clade members emphasizing tRNA and non-coding RNA.</title>
        <authorList>
            <person name="Behra P.R.K."/>
            <person name="Pettersson B.M.F."/>
            <person name="Das S."/>
            <person name="Dasgupta S."/>
            <person name="Kirsebom L.A."/>
        </authorList>
    </citation>
    <scope>NUCLEOTIDE SEQUENCE [LARGE SCALE GENOMIC DNA]</scope>
    <source>
        <strain evidence="2 3">DSM 45104</strain>
    </source>
</reference>
<dbReference type="AlphaFoldDB" id="A0A7I7ZLZ4"/>
<dbReference type="GO" id="GO:0003677">
    <property type="term" value="F:DNA binding"/>
    <property type="evidence" value="ECO:0007669"/>
    <property type="project" value="InterPro"/>
</dbReference>